<dbReference type="PANTHER" id="PTHR43252">
    <property type="entry name" value="TRANSCRIPTIONAL REGULATOR YQJI"/>
    <property type="match status" value="1"/>
</dbReference>
<dbReference type="Gene3D" id="6.10.140.190">
    <property type="match status" value="1"/>
</dbReference>
<evidence type="ECO:0000259" key="1">
    <source>
        <dbReference type="Pfam" id="PF03551"/>
    </source>
</evidence>
<comment type="caution">
    <text evidence="3">The sequence shown here is derived from an EMBL/GenBank/DDBJ whole genome shotgun (WGS) entry which is preliminary data.</text>
</comment>
<keyword evidence="4" id="KW-1185">Reference proteome</keyword>
<dbReference type="InterPro" id="IPR036388">
    <property type="entry name" value="WH-like_DNA-bd_sf"/>
</dbReference>
<feature type="domain" description="Transcription regulator PadR N-terminal" evidence="1">
    <location>
        <begin position="6"/>
        <end position="77"/>
    </location>
</feature>
<dbReference type="SUPFAM" id="SSF46785">
    <property type="entry name" value="Winged helix' DNA-binding domain"/>
    <property type="match status" value="1"/>
</dbReference>
<dbReference type="Pfam" id="PF03551">
    <property type="entry name" value="PadR"/>
    <property type="match status" value="1"/>
</dbReference>
<dbReference type="RefSeq" id="WP_379319798.1">
    <property type="nucleotide sequence ID" value="NZ_JBHTLM010000009.1"/>
</dbReference>
<evidence type="ECO:0000259" key="2">
    <source>
        <dbReference type="Pfam" id="PF10400"/>
    </source>
</evidence>
<dbReference type="Pfam" id="PF10400">
    <property type="entry name" value="Vir_act_alpha_C"/>
    <property type="match status" value="1"/>
</dbReference>
<gene>
    <name evidence="3" type="ORF">ACFQ3W_13720</name>
</gene>
<proteinExistence type="predicted"/>
<dbReference type="Proteomes" id="UP001597262">
    <property type="component" value="Unassembled WGS sequence"/>
</dbReference>
<evidence type="ECO:0000313" key="4">
    <source>
        <dbReference type="Proteomes" id="UP001597262"/>
    </source>
</evidence>
<organism evidence="3 4">
    <name type="scientific">Paenibacillus puldeungensis</name>
    <dbReference type="NCBI Taxonomy" id="696536"/>
    <lineage>
        <taxon>Bacteria</taxon>
        <taxon>Bacillati</taxon>
        <taxon>Bacillota</taxon>
        <taxon>Bacilli</taxon>
        <taxon>Bacillales</taxon>
        <taxon>Paenibacillaceae</taxon>
        <taxon>Paenibacillus</taxon>
    </lineage>
</organism>
<reference evidence="4" key="1">
    <citation type="journal article" date="2019" name="Int. J. Syst. Evol. Microbiol.">
        <title>The Global Catalogue of Microorganisms (GCM) 10K type strain sequencing project: providing services to taxonomists for standard genome sequencing and annotation.</title>
        <authorList>
            <consortium name="The Broad Institute Genomics Platform"/>
            <consortium name="The Broad Institute Genome Sequencing Center for Infectious Disease"/>
            <person name="Wu L."/>
            <person name="Ma J."/>
        </authorList>
    </citation>
    <scope>NUCLEOTIDE SEQUENCE [LARGE SCALE GENOMIC DNA]</scope>
    <source>
        <strain evidence="4">CCUG 59189</strain>
    </source>
</reference>
<dbReference type="Gene3D" id="1.10.10.10">
    <property type="entry name" value="Winged helix-like DNA-binding domain superfamily/Winged helix DNA-binding domain"/>
    <property type="match status" value="1"/>
</dbReference>
<sequence>MLNYIILGMLYNCKLTGYDLKKHIENGVGVFYKASYGSIYPALKRLSENDQVAILETQQGARQKKLYEITPKGQQAFLKWLGEPINLDDGNGKGNQNHLARVYFFDVLPPEVVEQQLYEYEVNNTNYLRRLLALEQLYDSSENQENHYYKLSTLYYGIAILRETIRWCRHVREKRSFHEFINGGDINERSN</sequence>
<protein>
    <submittedName>
        <fullName evidence="3">PadR family transcriptional regulator</fullName>
    </submittedName>
</protein>
<dbReference type="EMBL" id="JBHTLM010000009">
    <property type="protein sequence ID" value="MFD1177349.1"/>
    <property type="molecule type" value="Genomic_DNA"/>
</dbReference>
<feature type="domain" description="Transcription regulator PadR C-terminal" evidence="2">
    <location>
        <begin position="99"/>
        <end position="173"/>
    </location>
</feature>
<evidence type="ECO:0000313" key="3">
    <source>
        <dbReference type="EMBL" id="MFD1177349.1"/>
    </source>
</evidence>
<name>A0ABW3RXY8_9BACL</name>
<dbReference type="InterPro" id="IPR036390">
    <property type="entry name" value="WH_DNA-bd_sf"/>
</dbReference>
<dbReference type="InterPro" id="IPR005149">
    <property type="entry name" value="Tscrpt_reg_PadR_N"/>
</dbReference>
<accession>A0ABW3RXY8</accession>
<dbReference type="PANTHER" id="PTHR43252:SF6">
    <property type="entry name" value="NEGATIVE TRANSCRIPTION REGULATOR PADR"/>
    <property type="match status" value="1"/>
</dbReference>
<dbReference type="InterPro" id="IPR018309">
    <property type="entry name" value="Tscrpt_reg_PadR_C"/>
</dbReference>